<organism evidence="3 5">
    <name type="scientific">Rhipicephalus microplus</name>
    <name type="common">Cattle tick</name>
    <name type="synonym">Boophilus microplus</name>
    <dbReference type="NCBI Taxonomy" id="6941"/>
    <lineage>
        <taxon>Eukaryota</taxon>
        <taxon>Metazoa</taxon>
        <taxon>Ecdysozoa</taxon>
        <taxon>Arthropoda</taxon>
        <taxon>Chelicerata</taxon>
        <taxon>Arachnida</taxon>
        <taxon>Acari</taxon>
        <taxon>Parasitiformes</taxon>
        <taxon>Ixodida</taxon>
        <taxon>Ixodoidea</taxon>
        <taxon>Ixodidae</taxon>
        <taxon>Rhipicephalinae</taxon>
        <taxon>Rhipicephalus</taxon>
        <taxon>Boophilus</taxon>
    </lineage>
</organism>
<evidence type="ECO:0000256" key="1">
    <source>
        <dbReference type="SAM" id="MobiDB-lite"/>
    </source>
</evidence>
<feature type="domain" description="Ribosomal RNA-processing protein 14/surfeit locus protein 6 C-terminal" evidence="2">
    <location>
        <begin position="35"/>
        <end position="90"/>
    </location>
</feature>
<reference evidence="3" key="1">
    <citation type="journal article" date="2020" name="Cell">
        <title>Large-Scale Comparative Analyses of Tick Genomes Elucidate Their Genetic Diversity and Vector Capacities.</title>
        <authorList>
            <consortium name="Tick Genome and Microbiome Consortium (TIGMIC)"/>
            <person name="Jia N."/>
            <person name="Wang J."/>
            <person name="Shi W."/>
            <person name="Du L."/>
            <person name="Sun Y."/>
            <person name="Zhan W."/>
            <person name="Jiang J.F."/>
            <person name="Wang Q."/>
            <person name="Zhang B."/>
            <person name="Ji P."/>
            <person name="Bell-Sakyi L."/>
            <person name="Cui X.M."/>
            <person name="Yuan T.T."/>
            <person name="Jiang B.G."/>
            <person name="Yang W.F."/>
            <person name="Lam T.T."/>
            <person name="Chang Q.C."/>
            <person name="Ding S.J."/>
            <person name="Wang X.J."/>
            <person name="Zhu J.G."/>
            <person name="Ruan X.D."/>
            <person name="Zhao L."/>
            <person name="Wei J.T."/>
            <person name="Ye R.Z."/>
            <person name="Que T.C."/>
            <person name="Du C.H."/>
            <person name="Zhou Y.H."/>
            <person name="Cheng J.X."/>
            <person name="Dai P.F."/>
            <person name="Guo W.B."/>
            <person name="Han X.H."/>
            <person name="Huang E.J."/>
            <person name="Li L.F."/>
            <person name="Wei W."/>
            <person name="Gao Y.C."/>
            <person name="Liu J.Z."/>
            <person name="Shao H.Z."/>
            <person name="Wang X."/>
            <person name="Wang C.C."/>
            <person name="Yang T.C."/>
            <person name="Huo Q.B."/>
            <person name="Li W."/>
            <person name="Chen H.Y."/>
            <person name="Chen S.E."/>
            <person name="Zhou L.G."/>
            <person name="Ni X.B."/>
            <person name="Tian J.H."/>
            <person name="Sheng Y."/>
            <person name="Liu T."/>
            <person name="Pan Y.S."/>
            <person name="Xia L.Y."/>
            <person name="Li J."/>
            <person name="Zhao F."/>
            <person name="Cao W.C."/>
        </authorList>
    </citation>
    <scope>NUCLEOTIDE SEQUENCE</scope>
    <source>
        <strain evidence="3">Rmic-2018</strain>
    </source>
</reference>
<dbReference type="Pfam" id="PF04935">
    <property type="entry name" value="SURF6"/>
    <property type="match status" value="1"/>
</dbReference>
<proteinExistence type="predicted"/>
<keyword evidence="5" id="KW-1185">Reference proteome</keyword>
<dbReference type="EMBL" id="JABSTU010006245">
    <property type="protein sequence ID" value="KAH7934562.1"/>
    <property type="molecule type" value="Genomic_DNA"/>
</dbReference>
<evidence type="ECO:0000259" key="2">
    <source>
        <dbReference type="Pfam" id="PF04935"/>
    </source>
</evidence>
<comment type="caution">
    <text evidence="3">The sequence shown here is derived from an EMBL/GenBank/DDBJ whole genome shotgun (WGS) entry which is preliminary data.</text>
</comment>
<dbReference type="EMBL" id="JABSTU010000008">
    <property type="protein sequence ID" value="KAH8024246.1"/>
    <property type="molecule type" value="Genomic_DNA"/>
</dbReference>
<reference evidence="3" key="2">
    <citation type="submission" date="2021-09" db="EMBL/GenBank/DDBJ databases">
        <authorList>
            <person name="Jia N."/>
            <person name="Wang J."/>
            <person name="Shi W."/>
            <person name="Du L."/>
            <person name="Sun Y."/>
            <person name="Zhan W."/>
            <person name="Jiang J."/>
            <person name="Wang Q."/>
            <person name="Zhang B."/>
            <person name="Ji P."/>
            <person name="Sakyi L.B."/>
            <person name="Cui X."/>
            <person name="Yuan T."/>
            <person name="Jiang B."/>
            <person name="Yang W."/>
            <person name="Lam T.T.-Y."/>
            <person name="Chang Q."/>
            <person name="Ding S."/>
            <person name="Wang X."/>
            <person name="Zhu J."/>
            <person name="Ruan X."/>
            <person name="Zhao L."/>
            <person name="Wei J."/>
            <person name="Que T."/>
            <person name="Du C."/>
            <person name="Cheng J."/>
            <person name="Dai P."/>
            <person name="Han X."/>
            <person name="Huang E."/>
            <person name="Gao Y."/>
            <person name="Liu J."/>
            <person name="Shao H."/>
            <person name="Ye R."/>
            <person name="Li L."/>
            <person name="Wei W."/>
            <person name="Wang X."/>
            <person name="Wang C."/>
            <person name="Huo Q."/>
            <person name="Li W."/>
            <person name="Guo W."/>
            <person name="Chen H."/>
            <person name="Chen S."/>
            <person name="Zhou L."/>
            <person name="Zhou L."/>
            <person name="Ni X."/>
            <person name="Tian J."/>
            <person name="Zhou Y."/>
            <person name="Sheng Y."/>
            <person name="Liu T."/>
            <person name="Pan Y."/>
            <person name="Xia L."/>
            <person name="Li J."/>
            <person name="Zhao F."/>
            <person name="Cao W."/>
        </authorList>
    </citation>
    <scope>NUCLEOTIDE SEQUENCE</scope>
    <source>
        <strain evidence="3">Rmic-2018</strain>
        <tissue evidence="3">Larvae</tissue>
    </source>
</reference>
<dbReference type="InterPro" id="IPR029190">
    <property type="entry name" value="Rrp14/SURF6_C"/>
</dbReference>
<dbReference type="AlphaFoldDB" id="A0A9J6CVA4"/>
<gene>
    <name evidence="4" type="ORF">HPB51_022365</name>
    <name evidence="3" type="ORF">HPB51_029075</name>
</gene>
<protein>
    <recommendedName>
        <fullName evidence="2">Ribosomal RNA-processing protein 14/surfeit locus protein 6 C-terminal domain-containing protein</fullName>
    </recommendedName>
</protein>
<name>A0A9J6CVA4_RHIMP</name>
<evidence type="ECO:0000313" key="3">
    <source>
        <dbReference type="EMBL" id="KAH7934562.1"/>
    </source>
</evidence>
<sequence length="92" mass="11101">MKLEGVKHLKKCEMCRAKGAPETHKCHWTLYKEQIKVRGDYTLRKAPLKLCEKRQQKRRKKWDSSTENVKQRQIECHQKRQDNIKARQQANL</sequence>
<dbReference type="Proteomes" id="UP000821866">
    <property type="component" value="Chromosome 6"/>
</dbReference>
<evidence type="ECO:0000313" key="5">
    <source>
        <dbReference type="Proteomes" id="UP000821866"/>
    </source>
</evidence>
<accession>A0A9J6CVA4</accession>
<feature type="region of interest" description="Disordered" evidence="1">
    <location>
        <begin position="54"/>
        <end position="92"/>
    </location>
</feature>
<evidence type="ECO:0000313" key="4">
    <source>
        <dbReference type="EMBL" id="KAH8024246.1"/>
    </source>
</evidence>
<feature type="compositionally biased region" description="Basic and acidic residues" evidence="1">
    <location>
        <begin position="69"/>
        <end position="85"/>
    </location>
</feature>